<dbReference type="SUPFAM" id="SSF50985">
    <property type="entry name" value="RCC1/BLIP-II"/>
    <property type="match status" value="1"/>
</dbReference>
<dbReference type="PROSITE" id="PS00626">
    <property type="entry name" value="RCC1_2"/>
    <property type="match status" value="1"/>
</dbReference>
<dbReference type="InterPro" id="IPR000210">
    <property type="entry name" value="BTB/POZ_dom"/>
</dbReference>
<evidence type="ECO:0000313" key="5">
    <source>
        <dbReference type="Proteomes" id="UP000007875"/>
    </source>
</evidence>
<dbReference type="AlphaFoldDB" id="H2YDC2"/>
<dbReference type="Pfam" id="PF00651">
    <property type="entry name" value="BTB"/>
    <property type="match status" value="1"/>
</dbReference>
<dbReference type="PROSITE" id="PS50097">
    <property type="entry name" value="BTB"/>
    <property type="match status" value="1"/>
</dbReference>
<feature type="repeat" description="RCC1" evidence="2">
    <location>
        <begin position="225"/>
        <end position="276"/>
    </location>
</feature>
<dbReference type="CDD" id="cd18298">
    <property type="entry name" value="BTB_POZ_RCBTB1_2"/>
    <property type="match status" value="1"/>
</dbReference>
<feature type="repeat" description="RCC1" evidence="2">
    <location>
        <begin position="67"/>
        <end position="119"/>
    </location>
</feature>
<reference evidence="4" key="2">
    <citation type="submission" date="2025-08" db="UniProtKB">
        <authorList>
            <consortium name="Ensembl"/>
        </authorList>
    </citation>
    <scope>IDENTIFICATION</scope>
</reference>
<proteinExistence type="predicted"/>
<dbReference type="InterPro" id="IPR058923">
    <property type="entry name" value="RCC1-like_dom"/>
</dbReference>
<evidence type="ECO:0000259" key="3">
    <source>
        <dbReference type="PROSITE" id="PS50097"/>
    </source>
</evidence>
<dbReference type="Gene3D" id="3.30.710.10">
    <property type="entry name" value="Potassium Channel Kv1.1, Chain A"/>
    <property type="match status" value="1"/>
</dbReference>
<dbReference type="SUPFAM" id="SSF54695">
    <property type="entry name" value="POZ domain"/>
    <property type="match status" value="1"/>
</dbReference>
<dbReference type="GeneTree" id="ENSGT00940000173580"/>
<dbReference type="Gene3D" id="2.130.10.30">
    <property type="entry name" value="Regulator of chromosome condensation 1/beta-lactamase-inhibitor protein II"/>
    <property type="match status" value="2"/>
</dbReference>
<dbReference type="InterPro" id="IPR000408">
    <property type="entry name" value="Reg_chr_condens"/>
</dbReference>
<feature type="repeat" description="RCC1" evidence="2">
    <location>
        <begin position="120"/>
        <end position="171"/>
    </location>
</feature>
<reference evidence="4" key="3">
    <citation type="submission" date="2025-09" db="UniProtKB">
        <authorList>
            <consortium name="Ensembl"/>
        </authorList>
    </citation>
    <scope>IDENTIFICATION</scope>
</reference>
<feature type="domain" description="BTB" evidence="3">
    <location>
        <begin position="395"/>
        <end position="462"/>
    </location>
</feature>
<dbReference type="PANTHER" id="PTHR22872">
    <property type="entry name" value="BTK-BINDING PROTEIN-RELATED"/>
    <property type="match status" value="1"/>
</dbReference>
<dbReference type="Proteomes" id="UP000007875">
    <property type="component" value="Unassembled WGS sequence"/>
</dbReference>
<dbReference type="PROSITE" id="PS50012">
    <property type="entry name" value="RCC1_3"/>
    <property type="match status" value="5"/>
</dbReference>
<dbReference type="InterPro" id="IPR051625">
    <property type="entry name" value="Signaling_Regulatory_Domain"/>
</dbReference>
<evidence type="ECO:0000256" key="1">
    <source>
        <dbReference type="ARBA" id="ARBA00022737"/>
    </source>
</evidence>
<dbReference type="InParanoid" id="H2YDC2"/>
<dbReference type="FunCoup" id="H2YDC2">
    <property type="interactions" value="1"/>
</dbReference>
<dbReference type="Pfam" id="PF25390">
    <property type="entry name" value="WD40_RLD"/>
    <property type="match status" value="1"/>
</dbReference>
<dbReference type="SMART" id="SM00225">
    <property type="entry name" value="BTB"/>
    <property type="match status" value="1"/>
</dbReference>
<reference evidence="5" key="1">
    <citation type="submission" date="2003-08" db="EMBL/GenBank/DDBJ databases">
        <authorList>
            <person name="Birren B."/>
            <person name="Nusbaum C."/>
            <person name="Abebe A."/>
            <person name="Abouelleil A."/>
            <person name="Adekoya E."/>
            <person name="Ait-zahra M."/>
            <person name="Allen N."/>
            <person name="Allen T."/>
            <person name="An P."/>
            <person name="Anderson M."/>
            <person name="Anderson S."/>
            <person name="Arachchi H."/>
            <person name="Armbruster J."/>
            <person name="Bachantsang P."/>
            <person name="Baldwin J."/>
            <person name="Barry A."/>
            <person name="Bayul T."/>
            <person name="Blitshsteyn B."/>
            <person name="Bloom T."/>
            <person name="Blye J."/>
            <person name="Boguslavskiy L."/>
            <person name="Borowsky M."/>
            <person name="Boukhgalter B."/>
            <person name="Brunache A."/>
            <person name="Butler J."/>
            <person name="Calixte N."/>
            <person name="Calvo S."/>
            <person name="Camarata J."/>
            <person name="Campo K."/>
            <person name="Chang J."/>
            <person name="Cheshatsang Y."/>
            <person name="Citroen M."/>
            <person name="Collymore A."/>
            <person name="Considine T."/>
            <person name="Cook A."/>
            <person name="Cooke P."/>
            <person name="Corum B."/>
            <person name="Cuomo C."/>
            <person name="David R."/>
            <person name="Dawoe T."/>
            <person name="Degray S."/>
            <person name="Dodge S."/>
            <person name="Dooley K."/>
            <person name="Dorje P."/>
            <person name="Dorjee K."/>
            <person name="Dorris L."/>
            <person name="Duffey N."/>
            <person name="Dupes A."/>
            <person name="Elkins T."/>
            <person name="Engels R."/>
            <person name="Erickson J."/>
            <person name="Farina A."/>
            <person name="Faro S."/>
            <person name="Ferreira P."/>
            <person name="Fischer H."/>
            <person name="Fitzgerald M."/>
            <person name="Foley K."/>
            <person name="Gage D."/>
            <person name="Galagan J."/>
            <person name="Gearin G."/>
            <person name="Gnerre S."/>
            <person name="Gnirke A."/>
            <person name="Goyette A."/>
            <person name="Graham J."/>
            <person name="Grandbois E."/>
            <person name="Gyaltsen K."/>
            <person name="Hafez N."/>
            <person name="Hagopian D."/>
            <person name="Hagos B."/>
            <person name="Hall J."/>
            <person name="Hatcher B."/>
            <person name="Heller A."/>
            <person name="Higgins H."/>
            <person name="Honan T."/>
            <person name="Horn A."/>
            <person name="Houde N."/>
            <person name="Hughes L."/>
            <person name="Hulme W."/>
            <person name="Husby E."/>
            <person name="Iliev I."/>
            <person name="Jaffe D."/>
            <person name="Jones C."/>
            <person name="Kamal M."/>
            <person name="Kamat A."/>
            <person name="Kamvysselis M."/>
            <person name="Karlsson E."/>
            <person name="Kells C."/>
            <person name="Kieu A."/>
            <person name="Kisner P."/>
            <person name="Kodira C."/>
            <person name="Kulbokas E."/>
            <person name="Labutti K."/>
            <person name="Lama D."/>
            <person name="Landers T."/>
            <person name="Leger J."/>
            <person name="Levine S."/>
            <person name="Lewis D."/>
            <person name="Lewis T."/>
            <person name="Lindblad-toh K."/>
            <person name="Liu X."/>
            <person name="Lokyitsang T."/>
            <person name="Lokyitsang Y."/>
            <person name="Lucien O."/>
            <person name="Lui A."/>
            <person name="Ma L.J."/>
            <person name="Mabbitt R."/>
            <person name="Macdonald J."/>
            <person name="Maclean C."/>
            <person name="Major J."/>
            <person name="Manning J."/>
            <person name="Marabella R."/>
            <person name="Maru K."/>
            <person name="Matthews C."/>
            <person name="Mauceli E."/>
            <person name="Mccarthy M."/>
            <person name="Mcdonough S."/>
            <person name="Mcghee T."/>
            <person name="Meldrim J."/>
            <person name="Meneus L."/>
            <person name="Mesirov J."/>
            <person name="Mihalev A."/>
            <person name="Mihova T."/>
            <person name="Mikkelsen T."/>
            <person name="Mlenga V."/>
            <person name="Moru K."/>
            <person name="Mozes J."/>
            <person name="Mulrain L."/>
            <person name="Munson G."/>
            <person name="Naylor J."/>
            <person name="Newes C."/>
            <person name="Nguyen C."/>
            <person name="Nguyen N."/>
            <person name="Nguyen T."/>
            <person name="Nicol R."/>
            <person name="Nielsen C."/>
            <person name="Nizzari M."/>
            <person name="Norbu C."/>
            <person name="Norbu N."/>
            <person name="O'donnell P."/>
            <person name="Okoawo O."/>
            <person name="O'leary S."/>
            <person name="Omotosho B."/>
            <person name="O'neill K."/>
            <person name="Osman S."/>
            <person name="Parker S."/>
            <person name="Perrin D."/>
            <person name="Phunkhang P."/>
            <person name="Piqani B."/>
            <person name="Purcell S."/>
            <person name="Rachupka T."/>
            <person name="Ramasamy U."/>
            <person name="Rameau R."/>
            <person name="Ray V."/>
            <person name="Raymond C."/>
            <person name="Retta R."/>
            <person name="Richardson S."/>
            <person name="Rise C."/>
            <person name="Rodriguez J."/>
            <person name="Rogers J."/>
            <person name="Rogov P."/>
            <person name="Rutman M."/>
            <person name="Schupbach R."/>
            <person name="Seaman C."/>
            <person name="Settipalli S."/>
            <person name="Sharpe T."/>
            <person name="Sheridan J."/>
            <person name="Sherpa N."/>
            <person name="Shi J."/>
            <person name="Smirnov S."/>
            <person name="Smith C."/>
            <person name="Sougnez C."/>
            <person name="Spencer B."/>
            <person name="Stalker J."/>
            <person name="Stange-thomann N."/>
            <person name="Stavropoulos S."/>
            <person name="Stetson K."/>
            <person name="Stone C."/>
            <person name="Stone S."/>
            <person name="Stubbs M."/>
            <person name="Talamas J."/>
            <person name="Tchuinga P."/>
            <person name="Tenzing P."/>
            <person name="Tesfaye S."/>
            <person name="Theodore J."/>
            <person name="Thoulutsang Y."/>
            <person name="Topham K."/>
            <person name="Towey S."/>
            <person name="Tsamla T."/>
            <person name="Tsomo N."/>
            <person name="Vallee D."/>
            <person name="Vassiliev H."/>
            <person name="Venkataraman V."/>
            <person name="Vinson J."/>
            <person name="Vo A."/>
            <person name="Wade C."/>
            <person name="Wang S."/>
            <person name="Wangchuk T."/>
            <person name="Wangdi T."/>
            <person name="Whittaker C."/>
            <person name="Wilkinson J."/>
            <person name="Wu Y."/>
            <person name="Wyman D."/>
            <person name="Yadav S."/>
            <person name="Yang S."/>
            <person name="Yang X."/>
            <person name="Yeager S."/>
            <person name="Yee E."/>
            <person name="Young G."/>
            <person name="Zainoun J."/>
            <person name="Zembeck L."/>
            <person name="Zimmer A."/>
            <person name="Zody M."/>
            <person name="Lander E."/>
        </authorList>
    </citation>
    <scope>NUCLEOTIDE SEQUENCE [LARGE SCALE GENOMIC DNA]</scope>
</reference>
<dbReference type="CDD" id="cd18498">
    <property type="entry name" value="BACK_RCBTB1_2"/>
    <property type="match status" value="1"/>
</dbReference>
<dbReference type="PRINTS" id="PR00633">
    <property type="entry name" value="RCCNDNSATION"/>
</dbReference>
<sequence length="556" mass="60657">MDGNSKPHNTTSNVDRTGPILGYLKNIESSDMWPFLSLLPADMLGKINLVYVFGQSATEVLFTTVDEQVYSLGTNSSGCLGVGDNQSSLEPRCIEMFNGLKIASIVAGSGPHVLLLTQDGEIYTWGHNSYMQLGNGGTAPGVQPSLLSRHINHRVVQVSCGSHHSMVLTAEGEVYTWGYNNCGQIGSGSTANQGSPRKVTACIGSKRISDISCGQTTSIAVTDSGEVYSWGYNGNGQLGVGNNVNQTNPCRIAALQGVVVTQVVCGYAHALALTDNGSVFGWGANSYGQLGSGNKANTVTPLQVATNIGRVTTIAATHYSHSSAARNQHGHIYMWGQLRQQATPDPRLTNFHNLNAVFTGFSSPPVCWTAVAGCSEVEPSVQQSVSRAFNDENSADLRILVEGKYIHVHKSILKIRCDYFKRMFQSHWDENDQDVIEINGYSYAVVYSFVYWLYTDHVELPAEDTIGLLDLATSYCEEGLKRQCQKLIKESIAEDNVALVYAAAIKYSAKELQDFCFQFCLNHLTRVVQTDSFKLLDKEIMYKLVCEAAKNGAFKR</sequence>
<organism evidence="4 5">
    <name type="scientific">Ciona savignyi</name>
    <name type="common">Pacific transparent sea squirt</name>
    <dbReference type="NCBI Taxonomy" id="51511"/>
    <lineage>
        <taxon>Eukaryota</taxon>
        <taxon>Metazoa</taxon>
        <taxon>Chordata</taxon>
        <taxon>Tunicata</taxon>
        <taxon>Ascidiacea</taxon>
        <taxon>Phlebobranchia</taxon>
        <taxon>Cionidae</taxon>
        <taxon>Ciona</taxon>
    </lineage>
</organism>
<dbReference type="PANTHER" id="PTHR22872:SF10">
    <property type="entry name" value="ULTRAVIOLET-B RECEPTOR UVR8"/>
    <property type="match status" value="1"/>
</dbReference>
<dbReference type="OMA" id="TSKVYMW"/>
<dbReference type="eggNOG" id="KOG1426">
    <property type="taxonomic scope" value="Eukaryota"/>
</dbReference>
<dbReference type="STRING" id="51511.ENSCSAVP00000003320"/>
<name>H2YDC2_CIOSA</name>
<feature type="repeat" description="RCC1" evidence="2">
    <location>
        <begin position="277"/>
        <end position="327"/>
    </location>
</feature>
<dbReference type="InterPro" id="IPR011333">
    <property type="entry name" value="SKP1/BTB/POZ_sf"/>
</dbReference>
<dbReference type="Ensembl" id="ENSCSAVT00000003371.1">
    <property type="protein sequence ID" value="ENSCSAVP00000003320.1"/>
    <property type="gene ID" value="ENSCSAVG00000001978.1"/>
</dbReference>
<keyword evidence="5" id="KW-1185">Reference proteome</keyword>
<dbReference type="InterPro" id="IPR009091">
    <property type="entry name" value="RCC1/BLIP-II"/>
</dbReference>
<keyword evidence="1" id="KW-0677">Repeat</keyword>
<evidence type="ECO:0000256" key="2">
    <source>
        <dbReference type="PROSITE-ProRule" id="PRU00235"/>
    </source>
</evidence>
<accession>H2YDC2</accession>
<evidence type="ECO:0000313" key="4">
    <source>
        <dbReference type="Ensembl" id="ENSCSAVP00000003320.1"/>
    </source>
</evidence>
<feature type="repeat" description="RCC1" evidence="2">
    <location>
        <begin position="172"/>
        <end position="224"/>
    </location>
</feature>
<protein>
    <recommendedName>
        <fullName evidence="3">BTB domain-containing protein</fullName>
    </recommendedName>
</protein>